<dbReference type="EMBL" id="KN831768">
    <property type="protein sequence ID" value="KIM48823.1"/>
    <property type="molecule type" value="Genomic_DNA"/>
</dbReference>
<accession>A0A0C2YGI1</accession>
<organism evidence="1 2">
    <name type="scientific">Hebeloma cylindrosporum</name>
    <dbReference type="NCBI Taxonomy" id="76867"/>
    <lineage>
        <taxon>Eukaryota</taxon>
        <taxon>Fungi</taxon>
        <taxon>Dikarya</taxon>
        <taxon>Basidiomycota</taxon>
        <taxon>Agaricomycotina</taxon>
        <taxon>Agaricomycetes</taxon>
        <taxon>Agaricomycetidae</taxon>
        <taxon>Agaricales</taxon>
        <taxon>Agaricineae</taxon>
        <taxon>Hymenogastraceae</taxon>
        <taxon>Hebeloma</taxon>
    </lineage>
</organism>
<dbReference type="AlphaFoldDB" id="A0A0C2YGI1"/>
<dbReference type="Proteomes" id="UP000053424">
    <property type="component" value="Unassembled WGS sequence"/>
</dbReference>
<reference evidence="1 2" key="1">
    <citation type="submission" date="2014-04" db="EMBL/GenBank/DDBJ databases">
        <authorList>
            <consortium name="DOE Joint Genome Institute"/>
            <person name="Kuo A."/>
            <person name="Gay G."/>
            <person name="Dore J."/>
            <person name="Kohler A."/>
            <person name="Nagy L.G."/>
            <person name="Floudas D."/>
            <person name="Copeland A."/>
            <person name="Barry K.W."/>
            <person name="Cichocki N."/>
            <person name="Veneault-Fourrey C."/>
            <person name="LaButti K."/>
            <person name="Lindquist E.A."/>
            <person name="Lipzen A."/>
            <person name="Lundell T."/>
            <person name="Morin E."/>
            <person name="Murat C."/>
            <person name="Sun H."/>
            <person name="Tunlid A."/>
            <person name="Henrissat B."/>
            <person name="Grigoriev I.V."/>
            <person name="Hibbett D.S."/>
            <person name="Martin F."/>
            <person name="Nordberg H.P."/>
            <person name="Cantor M.N."/>
            <person name="Hua S.X."/>
        </authorList>
    </citation>
    <scope>NUCLEOTIDE SEQUENCE [LARGE SCALE GENOMIC DNA]</scope>
    <source>
        <strain evidence="2">h7</strain>
    </source>
</reference>
<gene>
    <name evidence="1" type="ORF">M413DRAFT_6130</name>
</gene>
<proteinExistence type="predicted"/>
<sequence>MDSLPLQPVPTVEQCGVQNPGAPVRGRARRQSGWDILLGNDDMFKAIMEKSKELNENLLSHISPSTCRKQATTSDDWLKLVNKLEGPEFDEEQLWHIDIIGKHGMNMVPVLFELSRGGGKGEDDFVAAKTLLTKAMQFANCICQFGCDPRTSLKAGSKFIYSGFLQKLLDQTYTSKFIQPLFVTTNKLQHHLNVKVYFSHEEFQLIIKQALEDTKVSGRKITLQRLAVVGPAFIIALRPSSLGPCEKEYEEHGKYPKIKNIDVHQVGAMCWCVCITIENFKGHNTSVKGLSQSVTLEPVKNWYNVPFDIAFWLVMHLLARGAFKDIKTKEDLVRNKSCRLHFKPEFLDQPLLGLPHLASSLGITRSQ</sequence>
<protein>
    <submittedName>
        <fullName evidence="1">Uncharacterized protein</fullName>
    </submittedName>
</protein>
<name>A0A0C2YGI1_HEBCY</name>
<evidence type="ECO:0000313" key="1">
    <source>
        <dbReference type="EMBL" id="KIM48823.1"/>
    </source>
</evidence>
<evidence type="ECO:0000313" key="2">
    <source>
        <dbReference type="Proteomes" id="UP000053424"/>
    </source>
</evidence>
<dbReference type="OrthoDB" id="3253465at2759"/>
<dbReference type="HOGENOM" id="CLU_754507_0_0_1"/>
<reference evidence="2" key="2">
    <citation type="submission" date="2015-01" db="EMBL/GenBank/DDBJ databases">
        <title>Evolutionary Origins and Diversification of the Mycorrhizal Mutualists.</title>
        <authorList>
            <consortium name="DOE Joint Genome Institute"/>
            <consortium name="Mycorrhizal Genomics Consortium"/>
            <person name="Kohler A."/>
            <person name="Kuo A."/>
            <person name="Nagy L.G."/>
            <person name="Floudas D."/>
            <person name="Copeland A."/>
            <person name="Barry K.W."/>
            <person name="Cichocki N."/>
            <person name="Veneault-Fourrey C."/>
            <person name="LaButti K."/>
            <person name="Lindquist E.A."/>
            <person name="Lipzen A."/>
            <person name="Lundell T."/>
            <person name="Morin E."/>
            <person name="Murat C."/>
            <person name="Riley R."/>
            <person name="Ohm R."/>
            <person name="Sun H."/>
            <person name="Tunlid A."/>
            <person name="Henrissat B."/>
            <person name="Grigoriev I.V."/>
            <person name="Hibbett D.S."/>
            <person name="Martin F."/>
        </authorList>
    </citation>
    <scope>NUCLEOTIDE SEQUENCE [LARGE SCALE GENOMIC DNA]</scope>
    <source>
        <strain evidence="2">h7</strain>
    </source>
</reference>
<keyword evidence="2" id="KW-1185">Reference proteome</keyword>